<keyword evidence="7" id="KW-0472">Membrane</keyword>
<evidence type="ECO:0000313" key="10">
    <source>
        <dbReference type="Proteomes" id="UP000706926"/>
    </source>
</evidence>
<keyword evidence="4 6" id="KW-0697">Rotamase</keyword>
<dbReference type="EMBL" id="JAGGKI010000026">
    <property type="protein sequence ID" value="MBP1896571.1"/>
    <property type="molecule type" value="Genomic_DNA"/>
</dbReference>
<sequence length="312" mass="34899">MMTRQEKGLWATVIVLTAGVLVMGSYMLFSGEGPRASSPSGNGPSPAVATIQDKAITEDEWVRELKKRYGHDMLMTILNRKAVALEAEARGIDVTKPELEAEIDMMSRAYGSKERFFAEMESQLGISEEELRIETTYRLLLEKIATADVHIDEQQIDSYLKQYPDQFRPKKQLNLSMIEVASEAEANQVMDRLEAGEDFADLAAEVSLDEYTRGDGGKIGLVEEDDPFVPSELMEAALTLEAGDIAGPIRLEDNYAIVYVEEIVEPKVPSEESIRESVRKQLALEQSISLTELEERLREKYEARIVASTVTL</sequence>
<keyword evidence="7" id="KW-0812">Transmembrane</keyword>
<dbReference type="InterPro" id="IPR023058">
    <property type="entry name" value="PPIase_PpiC_CS"/>
</dbReference>
<dbReference type="EC" id="5.2.1.8" evidence="2"/>
<name>A0ABS4FJY0_9BACL</name>
<protein>
    <recommendedName>
        <fullName evidence="2">peptidylprolyl isomerase</fullName>
        <ecNumber evidence="2">5.2.1.8</ecNumber>
    </recommendedName>
</protein>
<reference evidence="9 10" key="1">
    <citation type="submission" date="2021-03" db="EMBL/GenBank/DDBJ databases">
        <title>Genomic Encyclopedia of Type Strains, Phase IV (KMG-IV): sequencing the most valuable type-strain genomes for metagenomic binning, comparative biology and taxonomic classification.</title>
        <authorList>
            <person name="Goeker M."/>
        </authorList>
    </citation>
    <scope>NUCLEOTIDE SEQUENCE [LARGE SCALE GENOMIC DNA]</scope>
    <source>
        <strain evidence="9 10">DSM 15596</strain>
    </source>
</reference>
<evidence type="ECO:0000256" key="5">
    <source>
        <dbReference type="ARBA" id="ARBA00023235"/>
    </source>
</evidence>
<dbReference type="SUPFAM" id="SSF54534">
    <property type="entry name" value="FKBP-like"/>
    <property type="match status" value="1"/>
</dbReference>
<evidence type="ECO:0000313" key="9">
    <source>
        <dbReference type="EMBL" id="MBP1896571.1"/>
    </source>
</evidence>
<dbReference type="InterPro" id="IPR027304">
    <property type="entry name" value="Trigger_fact/SurA_dom_sf"/>
</dbReference>
<dbReference type="PANTHER" id="PTHR47245">
    <property type="entry name" value="PEPTIDYLPROLYL ISOMERASE"/>
    <property type="match status" value="1"/>
</dbReference>
<feature type="domain" description="PpiC" evidence="8">
    <location>
        <begin position="170"/>
        <end position="262"/>
    </location>
</feature>
<evidence type="ECO:0000256" key="1">
    <source>
        <dbReference type="ARBA" id="ARBA00000971"/>
    </source>
</evidence>
<keyword evidence="10" id="KW-1185">Reference proteome</keyword>
<evidence type="ECO:0000256" key="2">
    <source>
        <dbReference type="ARBA" id="ARBA00013194"/>
    </source>
</evidence>
<dbReference type="PANTHER" id="PTHR47245:SF1">
    <property type="entry name" value="FOLDASE PROTEIN PRSA"/>
    <property type="match status" value="1"/>
</dbReference>
<feature type="transmembrane region" description="Helical" evidence="7">
    <location>
        <begin position="9"/>
        <end position="29"/>
    </location>
</feature>
<dbReference type="Gene3D" id="3.10.50.40">
    <property type="match status" value="1"/>
</dbReference>
<evidence type="ECO:0000256" key="6">
    <source>
        <dbReference type="PROSITE-ProRule" id="PRU00278"/>
    </source>
</evidence>
<keyword evidence="5 6" id="KW-0413">Isomerase</keyword>
<dbReference type="SUPFAM" id="SSF109998">
    <property type="entry name" value="Triger factor/SurA peptide-binding domain-like"/>
    <property type="match status" value="1"/>
</dbReference>
<dbReference type="Proteomes" id="UP000706926">
    <property type="component" value="Unassembled WGS sequence"/>
</dbReference>
<evidence type="ECO:0000256" key="4">
    <source>
        <dbReference type="ARBA" id="ARBA00023110"/>
    </source>
</evidence>
<proteinExistence type="predicted"/>
<dbReference type="Pfam" id="PF13145">
    <property type="entry name" value="Rotamase_2"/>
    <property type="match status" value="1"/>
</dbReference>
<dbReference type="GO" id="GO:0003755">
    <property type="term" value="F:peptidyl-prolyl cis-trans isomerase activity"/>
    <property type="evidence" value="ECO:0007669"/>
    <property type="project" value="UniProtKB-EC"/>
</dbReference>
<dbReference type="InterPro" id="IPR000297">
    <property type="entry name" value="PPIase_PpiC"/>
</dbReference>
<organism evidence="9 10">
    <name type="scientific">Paenibacillus lactis</name>
    <dbReference type="NCBI Taxonomy" id="228574"/>
    <lineage>
        <taxon>Bacteria</taxon>
        <taxon>Bacillati</taxon>
        <taxon>Bacillota</taxon>
        <taxon>Bacilli</taxon>
        <taxon>Bacillales</taxon>
        <taxon>Paenibacillaceae</taxon>
        <taxon>Paenibacillus</taxon>
    </lineage>
</organism>
<dbReference type="Gene3D" id="1.10.4030.10">
    <property type="entry name" value="Porin chaperone SurA, peptide-binding domain"/>
    <property type="match status" value="1"/>
</dbReference>
<dbReference type="PROSITE" id="PS50198">
    <property type="entry name" value="PPIC_PPIASE_2"/>
    <property type="match status" value="1"/>
</dbReference>
<evidence type="ECO:0000256" key="7">
    <source>
        <dbReference type="SAM" id="Phobius"/>
    </source>
</evidence>
<accession>A0ABS4FJY0</accession>
<gene>
    <name evidence="9" type="ORF">J2Z18_005702</name>
</gene>
<comment type="catalytic activity">
    <reaction evidence="1">
        <text>[protein]-peptidylproline (omega=180) = [protein]-peptidylproline (omega=0)</text>
        <dbReference type="Rhea" id="RHEA:16237"/>
        <dbReference type="Rhea" id="RHEA-COMP:10747"/>
        <dbReference type="Rhea" id="RHEA-COMP:10748"/>
        <dbReference type="ChEBI" id="CHEBI:83833"/>
        <dbReference type="ChEBI" id="CHEBI:83834"/>
        <dbReference type="EC" id="5.2.1.8"/>
    </reaction>
</comment>
<dbReference type="InterPro" id="IPR046357">
    <property type="entry name" value="PPIase_dom_sf"/>
</dbReference>
<comment type="caution">
    <text evidence="9">The sequence shown here is derived from an EMBL/GenBank/DDBJ whole genome shotgun (WGS) entry which is preliminary data.</text>
</comment>
<dbReference type="InterPro" id="IPR050245">
    <property type="entry name" value="PrsA_foldase"/>
</dbReference>
<keyword evidence="7" id="KW-1133">Transmembrane helix</keyword>
<dbReference type="PROSITE" id="PS01096">
    <property type="entry name" value="PPIC_PPIASE_1"/>
    <property type="match status" value="1"/>
</dbReference>
<keyword evidence="3" id="KW-0732">Signal</keyword>
<evidence type="ECO:0000259" key="8">
    <source>
        <dbReference type="PROSITE" id="PS50198"/>
    </source>
</evidence>
<evidence type="ECO:0000256" key="3">
    <source>
        <dbReference type="ARBA" id="ARBA00022729"/>
    </source>
</evidence>